<dbReference type="Pfam" id="PF22740">
    <property type="entry name" value="PapZ_C"/>
    <property type="match status" value="1"/>
</dbReference>
<organism evidence="7 8">
    <name type="scientific">Candidatus Eubacterium faecipullorum</name>
    <dbReference type="NCBI Taxonomy" id="2838571"/>
    <lineage>
        <taxon>Bacteria</taxon>
        <taxon>Bacillati</taxon>
        <taxon>Bacillota</taxon>
        <taxon>Clostridia</taxon>
        <taxon>Eubacteriales</taxon>
        <taxon>Eubacteriaceae</taxon>
        <taxon>Eubacterium</taxon>
    </lineage>
</organism>
<name>A0A9D1RE23_9FIRM</name>
<proteinExistence type="inferred from homology"/>
<keyword evidence="1 4" id="KW-0547">Nucleotide-binding</keyword>
<evidence type="ECO:0000313" key="7">
    <source>
        <dbReference type="EMBL" id="HIW85735.1"/>
    </source>
</evidence>
<evidence type="ECO:0000259" key="5">
    <source>
        <dbReference type="Pfam" id="PF03668"/>
    </source>
</evidence>
<evidence type="ECO:0000313" key="8">
    <source>
        <dbReference type="Proteomes" id="UP000824205"/>
    </source>
</evidence>
<dbReference type="PIRSF" id="PIRSF005052">
    <property type="entry name" value="P-loopkin"/>
    <property type="match status" value="1"/>
</dbReference>
<feature type="domain" description="RapZ C-terminal" evidence="6">
    <location>
        <begin position="167"/>
        <end position="286"/>
    </location>
</feature>
<dbReference type="PANTHER" id="PTHR30448:SF0">
    <property type="entry name" value="RNASE ADAPTER PROTEIN RAPZ"/>
    <property type="match status" value="1"/>
</dbReference>
<dbReference type="InterPro" id="IPR005337">
    <property type="entry name" value="RapZ-like"/>
</dbReference>
<evidence type="ECO:0000256" key="3">
    <source>
        <dbReference type="ARBA" id="ARBA00023134"/>
    </source>
</evidence>
<sequence>MTKTIKELVIITGLSGAGKSTAIGFMEDIGYYCIDNMPPELLTTFLDLISKQKDGKIAIVMDIRSTEKFDGVLDTLDHLEDYGYSVKVIYLDIKTHIALKRYKLTRRKHPYAERFNGDIAKALAYEKEIMTPLRSRADFIIDSSDLTGNQLRTRLTQILVGDDKDIMNIHVESFGFKHGIPNEADFVIDVRCLPNPYWVENLRNKTGLDQEVRDYVFSFAESKELLEKLIDLLDFLNPLYIKEGKSQIVFAIGCTGGNHRSVAIAEALKEHFEKKWDNVSVNHRDISRS</sequence>
<evidence type="ECO:0000256" key="1">
    <source>
        <dbReference type="ARBA" id="ARBA00022741"/>
    </source>
</evidence>
<evidence type="ECO:0000259" key="6">
    <source>
        <dbReference type="Pfam" id="PF22740"/>
    </source>
</evidence>
<feature type="binding site" evidence="4">
    <location>
        <begin position="13"/>
        <end position="20"/>
    </location>
    <ligand>
        <name>ATP</name>
        <dbReference type="ChEBI" id="CHEBI:30616"/>
    </ligand>
</feature>
<dbReference type="AlphaFoldDB" id="A0A9D1RE23"/>
<keyword evidence="3 4" id="KW-0342">GTP-binding</keyword>
<evidence type="ECO:0000256" key="4">
    <source>
        <dbReference type="HAMAP-Rule" id="MF_00636"/>
    </source>
</evidence>
<reference evidence="7" key="1">
    <citation type="journal article" date="2021" name="PeerJ">
        <title>Extensive microbial diversity within the chicken gut microbiome revealed by metagenomics and culture.</title>
        <authorList>
            <person name="Gilroy R."/>
            <person name="Ravi A."/>
            <person name="Getino M."/>
            <person name="Pursley I."/>
            <person name="Horton D.L."/>
            <person name="Alikhan N.F."/>
            <person name="Baker D."/>
            <person name="Gharbi K."/>
            <person name="Hall N."/>
            <person name="Watson M."/>
            <person name="Adriaenssens E.M."/>
            <person name="Foster-Nyarko E."/>
            <person name="Jarju S."/>
            <person name="Secka A."/>
            <person name="Antonio M."/>
            <person name="Oren A."/>
            <person name="Chaudhuri R.R."/>
            <person name="La Ragione R."/>
            <person name="Hildebrand F."/>
            <person name="Pallen M.J."/>
        </authorList>
    </citation>
    <scope>NUCLEOTIDE SEQUENCE</scope>
    <source>
        <strain evidence="7">421</strain>
    </source>
</reference>
<dbReference type="InterPro" id="IPR053930">
    <property type="entry name" value="RapZ-like_N"/>
</dbReference>
<feature type="domain" description="RapZ-like N-terminal" evidence="5">
    <location>
        <begin position="7"/>
        <end position="162"/>
    </location>
</feature>
<dbReference type="HAMAP" id="MF_00636">
    <property type="entry name" value="RapZ_like"/>
    <property type="match status" value="1"/>
</dbReference>
<protein>
    <submittedName>
        <fullName evidence="7">RNase adapter RapZ</fullName>
    </submittedName>
</protein>
<evidence type="ECO:0000256" key="2">
    <source>
        <dbReference type="ARBA" id="ARBA00022840"/>
    </source>
</evidence>
<dbReference type="NCBIfam" id="NF003828">
    <property type="entry name" value="PRK05416.1"/>
    <property type="match status" value="1"/>
</dbReference>
<dbReference type="PANTHER" id="PTHR30448">
    <property type="entry name" value="RNASE ADAPTER PROTEIN RAPZ"/>
    <property type="match status" value="1"/>
</dbReference>
<dbReference type="EMBL" id="DXGE01000019">
    <property type="protein sequence ID" value="HIW85735.1"/>
    <property type="molecule type" value="Genomic_DNA"/>
</dbReference>
<reference evidence="7" key="2">
    <citation type="submission" date="2021-04" db="EMBL/GenBank/DDBJ databases">
        <authorList>
            <person name="Gilroy R."/>
        </authorList>
    </citation>
    <scope>NUCLEOTIDE SEQUENCE</scope>
    <source>
        <strain evidence="7">421</strain>
    </source>
</reference>
<dbReference type="GO" id="GO:0005524">
    <property type="term" value="F:ATP binding"/>
    <property type="evidence" value="ECO:0007669"/>
    <property type="project" value="UniProtKB-UniRule"/>
</dbReference>
<comment type="caution">
    <text evidence="7">The sequence shown here is derived from an EMBL/GenBank/DDBJ whole genome shotgun (WGS) entry which is preliminary data.</text>
</comment>
<dbReference type="SUPFAM" id="SSF52540">
    <property type="entry name" value="P-loop containing nucleoside triphosphate hydrolases"/>
    <property type="match status" value="1"/>
</dbReference>
<keyword evidence="2 4" id="KW-0067">ATP-binding</keyword>
<feature type="binding site" evidence="4">
    <location>
        <begin position="62"/>
        <end position="65"/>
    </location>
    <ligand>
        <name>GTP</name>
        <dbReference type="ChEBI" id="CHEBI:37565"/>
    </ligand>
</feature>
<dbReference type="InterPro" id="IPR053931">
    <property type="entry name" value="RapZ_C"/>
</dbReference>
<dbReference type="InterPro" id="IPR027417">
    <property type="entry name" value="P-loop_NTPase"/>
</dbReference>
<dbReference type="Pfam" id="PF03668">
    <property type="entry name" value="RapZ-like_N"/>
    <property type="match status" value="1"/>
</dbReference>
<dbReference type="Proteomes" id="UP000824205">
    <property type="component" value="Unassembled WGS sequence"/>
</dbReference>
<accession>A0A9D1RE23</accession>
<gene>
    <name evidence="7" type="primary">rapZ</name>
    <name evidence="7" type="ORF">IAA48_04495</name>
</gene>
<dbReference type="GO" id="GO:0005525">
    <property type="term" value="F:GTP binding"/>
    <property type="evidence" value="ECO:0007669"/>
    <property type="project" value="UniProtKB-UniRule"/>
</dbReference>